<feature type="region of interest" description="Disordered" evidence="13">
    <location>
        <begin position="1377"/>
        <end position="1448"/>
    </location>
</feature>
<feature type="region of interest" description="Disordered" evidence="13">
    <location>
        <begin position="1984"/>
        <end position="2068"/>
    </location>
</feature>
<feature type="region of interest" description="Disordered" evidence="13">
    <location>
        <begin position="1904"/>
        <end position="1945"/>
    </location>
</feature>
<evidence type="ECO:0000256" key="4">
    <source>
        <dbReference type="ARBA" id="ARBA00022741"/>
    </source>
</evidence>
<evidence type="ECO:0000259" key="16">
    <source>
        <dbReference type="PROSITE" id="PS51194"/>
    </source>
</evidence>
<keyword evidence="3" id="KW-0677">Repeat</keyword>
<feature type="region of interest" description="Disordered" evidence="13">
    <location>
        <begin position="2909"/>
        <end position="2939"/>
    </location>
</feature>
<dbReference type="Pfam" id="PF07533">
    <property type="entry name" value="BRK"/>
    <property type="match status" value="1"/>
</dbReference>
<dbReference type="InterPro" id="IPR000330">
    <property type="entry name" value="SNF2_N"/>
</dbReference>
<feature type="compositionally biased region" description="Pro residues" evidence="13">
    <location>
        <begin position="2766"/>
        <end position="2776"/>
    </location>
</feature>
<feature type="domain" description="Helicase C-terminal" evidence="16">
    <location>
        <begin position="843"/>
        <end position="1012"/>
    </location>
</feature>
<dbReference type="InterPro" id="IPR037259">
    <property type="entry name" value="BRK_sf"/>
</dbReference>
<dbReference type="InterPro" id="IPR001650">
    <property type="entry name" value="Helicase_C-like"/>
</dbReference>
<dbReference type="Gene3D" id="2.40.50.40">
    <property type="match status" value="2"/>
</dbReference>
<feature type="region of interest" description="Disordered" evidence="13">
    <location>
        <begin position="2531"/>
        <end position="2550"/>
    </location>
</feature>
<feature type="compositionally biased region" description="Pro residues" evidence="13">
    <location>
        <begin position="1995"/>
        <end position="2005"/>
    </location>
</feature>
<feature type="compositionally biased region" description="Low complexity" evidence="13">
    <location>
        <begin position="3036"/>
        <end position="3045"/>
    </location>
</feature>
<dbReference type="Gene3D" id="3.40.50.10810">
    <property type="entry name" value="Tandem AAA-ATPase domain"/>
    <property type="match status" value="1"/>
</dbReference>
<feature type="compositionally biased region" description="Basic and acidic residues" evidence="13">
    <location>
        <begin position="3152"/>
        <end position="3164"/>
    </location>
</feature>
<evidence type="ECO:0000256" key="6">
    <source>
        <dbReference type="ARBA" id="ARBA00022840"/>
    </source>
</evidence>
<feature type="compositionally biased region" description="Low complexity" evidence="13">
    <location>
        <begin position="2740"/>
        <end position="2765"/>
    </location>
</feature>
<keyword evidence="9" id="KW-0238">DNA-binding</keyword>
<dbReference type="PANTHER" id="PTHR46850">
    <property type="entry name" value="CHROMODOMAIN-HELICASE-DNA-BINDING PROTEIN 9"/>
    <property type="match status" value="1"/>
</dbReference>
<feature type="domain" description="Helicase ATP-binding" evidence="15">
    <location>
        <begin position="529"/>
        <end position="703"/>
    </location>
</feature>
<dbReference type="PANTHER" id="PTHR46850:SF1">
    <property type="entry name" value="CHROMODOMAIN-HELICASE-DNA-BINDING PROTEIN 9"/>
    <property type="match status" value="1"/>
</dbReference>
<feature type="compositionally biased region" description="Basic and acidic residues" evidence="13">
    <location>
        <begin position="2011"/>
        <end position="2030"/>
    </location>
</feature>
<dbReference type="Pfam" id="PF00385">
    <property type="entry name" value="Chromo"/>
    <property type="match status" value="2"/>
</dbReference>
<keyword evidence="11" id="KW-0539">Nucleus</keyword>
<dbReference type="PROSITE" id="PS50013">
    <property type="entry name" value="CHROMO_2"/>
    <property type="match status" value="1"/>
</dbReference>
<feature type="region of interest" description="Disordered" evidence="13">
    <location>
        <begin position="1"/>
        <end position="157"/>
    </location>
</feature>
<feature type="compositionally biased region" description="Basic and acidic residues" evidence="13">
    <location>
        <begin position="2044"/>
        <end position="2063"/>
    </location>
</feature>
<dbReference type="EMBL" id="OZ035828">
    <property type="protein sequence ID" value="CAL1608241.1"/>
    <property type="molecule type" value="Genomic_DNA"/>
</dbReference>
<dbReference type="InterPro" id="IPR000953">
    <property type="entry name" value="Chromo/chromo_shadow_dom"/>
</dbReference>
<feature type="region of interest" description="Disordered" evidence="13">
    <location>
        <begin position="3137"/>
        <end position="3218"/>
    </location>
</feature>
<dbReference type="SMART" id="SM00487">
    <property type="entry name" value="DEXDc"/>
    <property type="match status" value="1"/>
</dbReference>
<dbReference type="InterPro" id="IPR006576">
    <property type="entry name" value="BRK_domain"/>
</dbReference>
<dbReference type="GO" id="GO:0005524">
    <property type="term" value="F:ATP binding"/>
    <property type="evidence" value="ECO:0007669"/>
    <property type="project" value="UniProtKB-KW"/>
</dbReference>
<comment type="subcellular location">
    <subcellularLocation>
        <location evidence="1">Nucleus</location>
    </subcellularLocation>
</comment>
<dbReference type="InterPro" id="IPR027417">
    <property type="entry name" value="P-loop_NTPase"/>
</dbReference>
<dbReference type="Gene3D" id="3.40.5.120">
    <property type="match status" value="1"/>
</dbReference>
<dbReference type="FunFam" id="3.40.50.10810:FF:000003">
    <property type="entry name" value="chromodomain-helicase-DNA-binding protein 8 isoform X4"/>
    <property type="match status" value="1"/>
</dbReference>
<dbReference type="InterPro" id="IPR016197">
    <property type="entry name" value="Chromo-like_dom_sf"/>
</dbReference>
<dbReference type="FunFam" id="2.40.50.40:FF:000001">
    <property type="entry name" value="chromodomain-helicase-DNA-binding protein 8 isoform X4"/>
    <property type="match status" value="1"/>
</dbReference>
<evidence type="ECO:0000256" key="2">
    <source>
        <dbReference type="ARBA" id="ARBA00007025"/>
    </source>
</evidence>
<feature type="domain" description="Chromo" evidence="14">
    <location>
        <begin position="430"/>
        <end position="483"/>
    </location>
</feature>
<dbReference type="Gene3D" id="3.40.50.300">
    <property type="entry name" value="P-loop containing nucleotide triphosphate hydrolases"/>
    <property type="match status" value="1"/>
</dbReference>
<evidence type="ECO:0000256" key="12">
    <source>
        <dbReference type="ARBA" id="ARBA00049360"/>
    </source>
</evidence>
<proteinExistence type="inferred from homology"/>
<dbReference type="SMART" id="SM00592">
    <property type="entry name" value="BRK"/>
    <property type="match status" value="1"/>
</dbReference>
<feature type="compositionally biased region" description="Basic residues" evidence="13">
    <location>
        <begin position="82"/>
        <end position="92"/>
    </location>
</feature>
<dbReference type="Proteomes" id="UP001497482">
    <property type="component" value="Chromosome 6"/>
</dbReference>
<dbReference type="PROSITE" id="PS51194">
    <property type="entry name" value="HELICASE_CTER"/>
    <property type="match status" value="1"/>
</dbReference>
<keyword evidence="6" id="KW-0067">ATP-binding</keyword>
<dbReference type="FunFam" id="3.40.50.300:FF:000015">
    <property type="entry name" value="chromodomain-helicase-DNA-binding protein 9 isoform X1"/>
    <property type="match status" value="1"/>
</dbReference>
<dbReference type="SMART" id="SM00490">
    <property type="entry name" value="HELICc"/>
    <property type="match status" value="1"/>
</dbReference>
<dbReference type="InterPro" id="IPR014001">
    <property type="entry name" value="Helicase_ATP-bd"/>
</dbReference>
<dbReference type="SUPFAM" id="SSF52540">
    <property type="entry name" value="P-loop containing nucleoside triphosphate hydrolases"/>
    <property type="match status" value="2"/>
</dbReference>
<dbReference type="CDD" id="cd18663">
    <property type="entry name" value="CD2_tandem_CHD5-9_like"/>
    <property type="match status" value="1"/>
</dbReference>
<evidence type="ECO:0000256" key="10">
    <source>
        <dbReference type="ARBA" id="ARBA00023163"/>
    </source>
</evidence>
<organism evidence="17 18">
    <name type="scientific">Knipowitschia caucasica</name>
    <name type="common">Caucasian dwarf goby</name>
    <name type="synonym">Pomatoschistus caucasicus</name>
    <dbReference type="NCBI Taxonomy" id="637954"/>
    <lineage>
        <taxon>Eukaryota</taxon>
        <taxon>Metazoa</taxon>
        <taxon>Chordata</taxon>
        <taxon>Craniata</taxon>
        <taxon>Vertebrata</taxon>
        <taxon>Euteleostomi</taxon>
        <taxon>Actinopterygii</taxon>
        <taxon>Neopterygii</taxon>
        <taxon>Teleostei</taxon>
        <taxon>Neoteleostei</taxon>
        <taxon>Acanthomorphata</taxon>
        <taxon>Gobiaria</taxon>
        <taxon>Gobiiformes</taxon>
        <taxon>Gobioidei</taxon>
        <taxon>Gobiidae</taxon>
        <taxon>Gobiinae</taxon>
        <taxon>Knipowitschia</taxon>
    </lineage>
</organism>
<feature type="region of interest" description="Disordered" evidence="13">
    <location>
        <begin position="1768"/>
        <end position="1809"/>
    </location>
</feature>
<keyword evidence="7" id="KW-0156">Chromatin regulator</keyword>
<feature type="compositionally biased region" description="Pro residues" evidence="13">
    <location>
        <begin position="188"/>
        <end position="200"/>
    </location>
</feature>
<feature type="region of interest" description="Disordered" evidence="13">
    <location>
        <begin position="3027"/>
        <end position="3074"/>
    </location>
</feature>
<dbReference type="InterPro" id="IPR038718">
    <property type="entry name" value="SNF2-like_sf"/>
</dbReference>
<keyword evidence="10" id="KW-0804">Transcription</keyword>
<feature type="compositionally biased region" description="Basic and acidic residues" evidence="13">
    <location>
        <begin position="1391"/>
        <end position="1420"/>
    </location>
</feature>
<accession>A0AAV2M4R4</accession>
<sequence length="3218" mass="357123">MKIHKKDKQQMFSGLLKHTPPPALAASSASSSPSSSLDQNHHETQQPSQNPLPAIPRHLVVGPKDQLRLLTPVDDDDGGGGRVKKKRKKKDKRDKAADVGDEQKGGGKPKRRKEEKERGPAVLVLSPRKSKQPKDGKERKERKFKKKDARKDNGAGVIHVNTVGAGVTVAPIKIPGKRGRKPKIKILPPIPPSQGVPSPPVLSTKVSGHLQASPVKGNGPAHNYAPPSAPKQRGRKPKVAGSMPVEKKKKGKRRKEEVLQEVVESDDTTSTSGLTVGGEDSQDPLDSSKRRSGRQVKRRKYNEDLDFKVVDDDGETIAVLGAGRISALNATALAWQAEEPPEDEANIIEKILSVRPLKKETLPDDQSDEPEEFYVKYRNFSYMHCKWATLEELEKDPRIHQKIKRFRTKQAQTKHIFTEPDEDLFNPDYVEVDRVLEVAVTTDTETGEEVTHYLVKWCSLSYEEATWELQEDLDPEKIKEFQEIQKPPPELRHVERPSPEKWQKLERSRDYRNGNQLREYQLEGMNWLLFNWYNRKNCILADEMGLGKTIQSITFLYEMFNLGIRGPFLIIAPLSTITNWEREFRTWTHLNVIVYHGSQISRQMILQYEMFYRDAQGNTIPGGLKFHGLITTFEMIMADCPELKKLNWRCVVIDEAHRLKNRNCKLLEGLKLMNLEHKVLLTGTPLQNSVEELFSLLNFLEPQQFPSESTFLEEFGDLKTEEQVKKLQAILKPMMLRRLKDDVEKNLAPKEETIIEVELTNIQKKYYRAILEKNFSFLSKGANQHNMPNLINTMMELRKCCNHPYLITGAEEKILESFRKYHSPDAPDFQLQAMIQAAGKLVLIDKLLPKLLSGGHKVLVFSQMVRCLDILEDYLIQRRYTYERIDGRVRGNMRQAAIDRFCKPDSDRFVFLLCTRAGGLGINLTAADTCIIFDSDWNPQNDLQAQARCHRIGQSKAVKVYRLITRNSYEREMFDKASLKLGLDKAVLQDINRKGSLNGVQQLSKLEVEDLLKKGAYGALMDEEDEGSKFCEEDIDQILQRRTQTITIQSEGKGSTFAKASFVSSGNRTDISLDDPNFWQKWAKIAEVEIDSRSEKESLVIDTPRIRKQTRHYNSFEDDELMEFSELDSDSEDRPCRTRRMGERGRRYLRAECFRVEKNLLIFGWGRWKDILNHGRFKWHLAERDMEVICRALLVYCLKHYKGDDKIKSFIWDLIAPTKDGREDHTLLNHSGLLAPVPRGRKGKKMKSQGSGEVQSADWLVHCNPEIVLQDESYKKHLKQHCNKVLLRVRMLYYLKVEVLGEAATQALEGVPASKLEVTLPDIDYIEIPASWWDVDADKSLLIGVHKHGYERYNAMRADPELCFLERVGMPDVTALSQEQGGAEASADMADSCKTEEAKEDTESKAEGGVEREETEKGGEESSSTTNTSEKPDSTALELPPAPDSQTQLSLDLSAQDATLVTTTTTGSGMGVAALQLVQTRPLWPSGPALTARLRRLITSYQRFTLRREPMLRHDFLLHDGLVAMGMGGGAGHHGHLSWQLGEELRRCTVVPTEADPLFLEWQRRWTRREQADFYRTISSFGVVFDPERKVYDWSQFRALARLERKTDESLERYFNSFVHMCRTACKLPPRKEEGLVDPALVVEPLTEERAARTLYRIELLRKIREQVLRHPLLSSRLQLCRPSLYLPVWWESGKHDRDLLLGAARHGLSRTDFYILNDPQLTFLEAHRNYVRGHPSHHHHAGMSSHPGMPPTSAQIPHCCMYDSGIQPPDYHHQTHQHHAVPSPAQPLDPHEPAQTGLGMPGARTADFMDCPSLDESLELGSLQHDADALHGGKGSKDALNGFPFNSAAGGQSMLNSYGVGAADLGSKLRSDVLVGEQGSSEESGLMAPSVELNHIQAPWDTTEASSPAHHMFNESDPILGPSGLEPGFLEEDEEDTRGADRAEEGATLEECLGLPPSASPSHTSAGDASTYMLFKDIGVTEEPSADQTDLSVSPPPPYVPPTPLSLSDITEHGTQDGLDRSDVSHATEEGEGQDAVAGFPFDGKDKEEEMQRNGDSEHMDTEGGTDPVMMMDVSGDLQGTYSETVDPFLGKLDQDTSLACSESLGEPGEDVDQIILYQAMETGNSLNTDVLMDNATDNFLETPNIQKECIMQNNIEAVSAGKPDPVSLMEVQMLQPDEDGREKAVKESENSQTNTQPSDDGVQVKSEATADEDVKSEAAVDEVVRSSFENKIKPHPSLFQKSTDFSNFLANEEVEKKPQHLLIKMEHAKEEEVLVRLADATEEKTLVCLVKEEMSTKSKQLDIPIKDEGIPENLSLKQESIDNQVYSDEIKSETKPFEFQPSFTEVKAEAKAEDLSMITDSVKLEVKTEGLELCADGRPVKAEPGVEGLETGKEEAKQVPAEADSTVVTPRTELAEGAEGPENFCKSQGKEERIHTPVGSPRFATPMSMCDVPESLHECREREPTIAQLLQEKALYSFSEWPKDRVIINRLDSVCHAILKGKWPSSNEQYDSPANASLANSLAQQRAGFLSSSPASAPGQARVHAPGAGLSFPLPPPLTRLPKFVSRGGAVGRGGAWRLTSLPLLQERLVAPPYLPELKRGGARRPFDYEAAAKALTGKMTPGNEKSGSPHCPLPLLMNGWQETAMDLTKSSGGGQEEGAKKAAQPPISAPLPGLDITGILQAGLIHPVTGQIVNGSMRGDEALRRRRGRRRNVEALYSEFTKGRGLPAESQARVEAISHSAVSSSTSSPSPSPSERPAGSSTPTPPTHTPPQPEIVAIDREAASKGLIEWLRQNPGYSMELPAFAHTPGASVLHGFIERPKQRRHRCKDPSKLDVNSLTGEERVPVVHRGTGRRLGGAMAPAIKELSRWLDANTEYFVAPDWSDVVKHSGYLPEGKFSRILTEPVNRDAARRRGRRPRSEMPKPLLSVSDAPPTTLGPPIFMNGGLIGSMDTMVAMQNLRGATIPGLPISGVMAAGFPHGFPGASSSSEDAKNGLSMLPMMLHGIPHGATIPQHAMLSVGMMAHAPPTKTNQSDSASPNSSSAEKELSSANEKDKSKDESSDVSKKSPTTSAAAIVEQAAIITSTSRGHIGTAHSSHLTFNPFLIPGMSHGLLYPHMFLPHGGIMALPAMPPGAVDGVPPGSPKRRRKKEDEMGDEGKELKAGTSSQPLSQTPPPAENKGKTQESQDSQEDAALSGDAQKQEVAEEQRQANGEEG</sequence>
<evidence type="ECO:0000256" key="3">
    <source>
        <dbReference type="ARBA" id="ARBA00022737"/>
    </source>
</evidence>
<keyword evidence="5" id="KW-0378">Hydrolase</keyword>
<name>A0AAV2M4R4_KNICA</name>
<feature type="region of interest" description="Disordered" evidence="13">
    <location>
        <begin position="2179"/>
        <end position="2220"/>
    </location>
</feature>
<feature type="region of interest" description="Disordered" evidence="13">
    <location>
        <begin position="1735"/>
        <end position="1755"/>
    </location>
</feature>
<dbReference type="CDD" id="cd18793">
    <property type="entry name" value="SF2_C_SNF"/>
    <property type="match status" value="1"/>
</dbReference>
<evidence type="ECO:0000259" key="15">
    <source>
        <dbReference type="PROSITE" id="PS51192"/>
    </source>
</evidence>
<dbReference type="SUPFAM" id="SSF160481">
    <property type="entry name" value="BRK domain-like"/>
    <property type="match status" value="1"/>
</dbReference>
<evidence type="ECO:0008006" key="19">
    <source>
        <dbReference type="Google" id="ProtNLM"/>
    </source>
</evidence>
<keyword evidence="4" id="KW-0547">Nucleotide-binding</keyword>
<dbReference type="CDD" id="cd18668">
    <property type="entry name" value="CD1_tandem_CHD5-9_like"/>
    <property type="match status" value="1"/>
</dbReference>
<evidence type="ECO:0000256" key="1">
    <source>
        <dbReference type="ARBA" id="ARBA00004123"/>
    </source>
</evidence>
<dbReference type="Gene3D" id="1.10.10.60">
    <property type="entry name" value="Homeodomain-like"/>
    <property type="match status" value="2"/>
</dbReference>
<evidence type="ECO:0000256" key="13">
    <source>
        <dbReference type="SAM" id="MobiDB-lite"/>
    </source>
</evidence>
<dbReference type="InterPro" id="IPR023780">
    <property type="entry name" value="Chromo_domain"/>
</dbReference>
<feature type="region of interest" description="Disordered" evidence="13">
    <location>
        <begin position="2739"/>
        <end position="2776"/>
    </location>
</feature>
<feature type="compositionally biased region" description="Basic and acidic residues" evidence="13">
    <location>
        <begin position="3202"/>
        <end position="3211"/>
    </location>
</feature>
<dbReference type="InterPro" id="IPR049730">
    <property type="entry name" value="SNF2/RAD54-like_C"/>
</dbReference>
<dbReference type="InterPro" id="IPR051493">
    <property type="entry name" value="CHD"/>
</dbReference>
<protein>
    <recommendedName>
        <fullName evidence="19">DNA helicase</fullName>
    </recommendedName>
</protein>
<feature type="region of interest" description="Disordered" evidence="13">
    <location>
        <begin position="2418"/>
        <end position="2444"/>
    </location>
</feature>
<feature type="compositionally biased region" description="Basic and acidic residues" evidence="13">
    <location>
        <begin position="93"/>
        <end position="105"/>
    </location>
</feature>
<feature type="compositionally biased region" description="Basic and acidic residues" evidence="13">
    <location>
        <begin position="2909"/>
        <end position="2924"/>
    </location>
</feature>
<gene>
    <name evidence="17" type="ORF">KC01_LOCUS35209</name>
</gene>
<dbReference type="SMART" id="SM00298">
    <property type="entry name" value="CHROMO"/>
    <property type="match status" value="2"/>
</dbReference>
<evidence type="ECO:0000256" key="8">
    <source>
        <dbReference type="ARBA" id="ARBA00023015"/>
    </source>
</evidence>
<reference evidence="17 18" key="1">
    <citation type="submission" date="2024-04" db="EMBL/GenBank/DDBJ databases">
        <authorList>
            <person name="Waldvogel A.-M."/>
            <person name="Schoenle A."/>
        </authorList>
    </citation>
    <scope>NUCLEOTIDE SEQUENCE [LARGE SCALE GENOMIC DNA]</scope>
</reference>
<feature type="compositionally biased region" description="Basic and acidic residues" evidence="13">
    <location>
        <begin position="132"/>
        <end position="141"/>
    </location>
</feature>
<dbReference type="InterPro" id="IPR056342">
    <property type="entry name" value="HTH_CHD6-9"/>
</dbReference>
<feature type="region of interest" description="Disordered" evidence="13">
    <location>
        <begin position="2649"/>
        <end position="2672"/>
    </location>
</feature>
<dbReference type="GO" id="GO:0003677">
    <property type="term" value="F:DNA binding"/>
    <property type="evidence" value="ECO:0007669"/>
    <property type="project" value="UniProtKB-KW"/>
</dbReference>
<dbReference type="Pfam" id="PF00176">
    <property type="entry name" value="SNF2-rel_dom"/>
    <property type="match status" value="1"/>
</dbReference>
<dbReference type="GO" id="GO:0006325">
    <property type="term" value="P:chromatin organization"/>
    <property type="evidence" value="ECO:0007669"/>
    <property type="project" value="UniProtKB-KW"/>
</dbReference>
<dbReference type="PROSITE" id="PS51192">
    <property type="entry name" value="HELICASE_ATP_BIND_1"/>
    <property type="match status" value="1"/>
</dbReference>
<dbReference type="GO" id="GO:0005634">
    <property type="term" value="C:nucleus"/>
    <property type="evidence" value="ECO:0007669"/>
    <property type="project" value="UniProtKB-SubCell"/>
</dbReference>
<feature type="compositionally biased region" description="Basic and acidic residues" evidence="13">
    <location>
        <begin position="3046"/>
        <end position="3068"/>
    </location>
</feature>
<feature type="compositionally biased region" description="Basic and acidic residues" evidence="13">
    <location>
        <begin position="2180"/>
        <end position="2191"/>
    </location>
</feature>
<dbReference type="Pfam" id="PF00271">
    <property type="entry name" value="Helicase_C"/>
    <property type="match status" value="1"/>
</dbReference>
<keyword evidence="18" id="KW-1185">Reference proteome</keyword>
<feature type="region of interest" description="Disordered" evidence="13">
    <location>
        <begin position="173"/>
        <end position="298"/>
    </location>
</feature>
<evidence type="ECO:0000256" key="9">
    <source>
        <dbReference type="ARBA" id="ARBA00023125"/>
    </source>
</evidence>
<comment type="similarity">
    <text evidence="2">Belongs to the SNF2/RAD54 helicase family.</text>
</comment>
<dbReference type="GO" id="GO:0016787">
    <property type="term" value="F:hydrolase activity"/>
    <property type="evidence" value="ECO:0007669"/>
    <property type="project" value="UniProtKB-KW"/>
</dbReference>
<dbReference type="Pfam" id="PF23078">
    <property type="entry name" value="HTH_CHD6-9"/>
    <property type="match status" value="1"/>
</dbReference>
<evidence type="ECO:0000256" key="7">
    <source>
        <dbReference type="ARBA" id="ARBA00022853"/>
    </source>
</evidence>
<keyword evidence="8" id="KW-0805">Transcription regulation</keyword>
<feature type="compositionally biased region" description="Low complexity" evidence="13">
    <location>
        <begin position="24"/>
        <end position="37"/>
    </location>
</feature>
<evidence type="ECO:0000313" key="18">
    <source>
        <dbReference type="Proteomes" id="UP001497482"/>
    </source>
</evidence>
<feature type="compositionally biased region" description="Basic residues" evidence="13">
    <location>
        <begin position="175"/>
        <end position="184"/>
    </location>
</feature>
<comment type="catalytic activity">
    <reaction evidence="12">
        <text>ATP + H2O = ADP + phosphate + H(+)</text>
        <dbReference type="Rhea" id="RHEA:13065"/>
        <dbReference type="ChEBI" id="CHEBI:15377"/>
        <dbReference type="ChEBI" id="CHEBI:15378"/>
        <dbReference type="ChEBI" id="CHEBI:30616"/>
        <dbReference type="ChEBI" id="CHEBI:43474"/>
        <dbReference type="ChEBI" id="CHEBI:456216"/>
    </reaction>
</comment>
<evidence type="ECO:0000256" key="11">
    <source>
        <dbReference type="ARBA" id="ARBA00023242"/>
    </source>
</evidence>
<evidence type="ECO:0000313" key="17">
    <source>
        <dbReference type="EMBL" id="CAL1608241.1"/>
    </source>
</evidence>
<evidence type="ECO:0000256" key="5">
    <source>
        <dbReference type="ARBA" id="ARBA00022801"/>
    </source>
</evidence>
<dbReference type="SUPFAM" id="SSF54160">
    <property type="entry name" value="Chromo domain-like"/>
    <property type="match status" value="2"/>
</dbReference>
<evidence type="ECO:0000259" key="14">
    <source>
        <dbReference type="PROSITE" id="PS50013"/>
    </source>
</evidence>